<keyword evidence="2" id="KW-1185">Reference proteome</keyword>
<evidence type="ECO:0000313" key="1">
    <source>
        <dbReference type="EMBL" id="PCH43695.1"/>
    </source>
</evidence>
<accession>A0A2H3JQA8</accession>
<dbReference type="Proteomes" id="UP000218811">
    <property type="component" value="Unassembled WGS sequence"/>
</dbReference>
<protein>
    <submittedName>
        <fullName evidence="1">Uncharacterized protein</fullName>
    </submittedName>
</protein>
<reference evidence="1 2" key="1">
    <citation type="journal article" date="2012" name="Science">
        <title>The Paleozoic origin of enzymatic lignin decomposition reconstructed from 31 fungal genomes.</title>
        <authorList>
            <person name="Floudas D."/>
            <person name="Binder M."/>
            <person name="Riley R."/>
            <person name="Barry K."/>
            <person name="Blanchette R.A."/>
            <person name="Henrissat B."/>
            <person name="Martinez A.T."/>
            <person name="Otillar R."/>
            <person name="Spatafora J.W."/>
            <person name="Yadav J.S."/>
            <person name="Aerts A."/>
            <person name="Benoit I."/>
            <person name="Boyd A."/>
            <person name="Carlson A."/>
            <person name="Copeland A."/>
            <person name="Coutinho P.M."/>
            <person name="de Vries R.P."/>
            <person name="Ferreira P."/>
            <person name="Findley K."/>
            <person name="Foster B."/>
            <person name="Gaskell J."/>
            <person name="Glotzer D."/>
            <person name="Gorecki P."/>
            <person name="Heitman J."/>
            <person name="Hesse C."/>
            <person name="Hori C."/>
            <person name="Igarashi K."/>
            <person name="Jurgens J.A."/>
            <person name="Kallen N."/>
            <person name="Kersten P."/>
            <person name="Kohler A."/>
            <person name="Kuees U."/>
            <person name="Kumar T.K.A."/>
            <person name="Kuo A."/>
            <person name="LaButti K."/>
            <person name="Larrondo L.F."/>
            <person name="Lindquist E."/>
            <person name="Ling A."/>
            <person name="Lombard V."/>
            <person name="Lucas S."/>
            <person name="Lundell T."/>
            <person name="Martin R."/>
            <person name="McLaughlin D.J."/>
            <person name="Morgenstern I."/>
            <person name="Morin E."/>
            <person name="Murat C."/>
            <person name="Nagy L.G."/>
            <person name="Nolan M."/>
            <person name="Ohm R.A."/>
            <person name="Patyshakuliyeva A."/>
            <person name="Rokas A."/>
            <person name="Ruiz-Duenas F.J."/>
            <person name="Sabat G."/>
            <person name="Salamov A."/>
            <person name="Samejima M."/>
            <person name="Schmutz J."/>
            <person name="Slot J.C."/>
            <person name="St John F."/>
            <person name="Stenlid J."/>
            <person name="Sun H."/>
            <person name="Sun S."/>
            <person name="Syed K."/>
            <person name="Tsang A."/>
            <person name="Wiebenga A."/>
            <person name="Young D."/>
            <person name="Pisabarro A."/>
            <person name="Eastwood D.C."/>
            <person name="Martin F."/>
            <person name="Cullen D."/>
            <person name="Grigoriev I.V."/>
            <person name="Hibbett D.S."/>
        </authorList>
    </citation>
    <scope>NUCLEOTIDE SEQUENCE [LARGE SCALE GENOMIC DNA]</scope>
    <source>
        <strain evidence="1 2">MD-104</strain>
    </source>
</reference>
<organism evidence="1 2">
    <name type="scientific">Wolfiporia cocos (strain MD-104)</name>
    <name type="common">Brown rot fungus</name>
    <dbReference type="NCBI Taxonomy" id="742152"/>
    <lineage>
        <taxon>Eukaryota</taxon>
        <taxon>Fungi</taxon>
        <taxon>Dikarya</taxon>
        <taxon>Basidiomycota</taxon>
        <taxon>Agaricomycotina</taxon>
        <taxon>Agaricomycetes</taxon>
        <taxon>Polyporales</taxon>
        <taxon>Phaeolaceae</taxon>
        <taxon>Wolfiporia</taxon>
    </lineage>
</organism>
<evidence type="ECO:0000313" key="2">
    <source>
        <dbReference type="Proteomes" id="UP000218811"/>
    </source>
</evidence>
<gene>
    <name evidence="1" type="ORF">WOLCODRAFT_153742</name>
</gene>
<name>A0A2H3JQA8_WOLCO</name>
<proteinExistence type="predicted"/>
<sequence length="54" mass="5933">MRLNVNCNEGVERGVLNHLGDQTTCFGLGEPKKLPVTDSSVDIKKENDVLYVAD</sequence>
<dbReference type="AlphaFoldDB" id="A0A2H3JQA8"/>
<dbReference type="EMBL" id="KB468146">
    <property type="protein sequence ID" value="PCH43695.1"/>
    <property type="molecule type" value="Genomic_DNA"/>
</dbReference>